<dbReference type="AlphaFoldDB" id="A0A804MKI0"/>
<name>A0A804MKI0_MAIZE</name>
<organism evidence="2 3">
    <name type="scientific">Zea mays</name>
    <name type="common">Maize</name>
    <dbReference type="NCBI Taxonomy" id="4577"/>
    <lineage>
        <taxon>Eukaryota</taxon>
        <taxon>Viridiplantae</taxon>
        <taxon>Streptophyta</taxon>
        <taxon>Embryophyta</taxon>
        <taxon>Tracheophyta</taxon>
        <taxon>Spermatophyta</taxon>
        <taxon>Magnoliopsida</taxon>
        <taxon>Liliopsida</taxon>
        <taxon>Poales</taxon>
        <taxon>Poaceae</taxon>
        <taxon>PACMAD clade</taxon>
        <taxon>Panicoideae</taxon>
        <taxon>Andropogonodae</taxon>
        <taxon>Andropogoneae</taxon>
        <taxon>Tripsacinae</taxon>
        <taxon>Zea</taxon>
    </lineage>
</organism>
<keyword evidence="3" id="KW-1185">Reference proteome</keyword>
<dbReference type="EnsemblPlants" id="Zm00001eb093370_T001">
    <property type="protein sequence ID" value="Zm00001eb093370_P001"/>
    <property type="gene ID" value="Zm00001eb093370"/>
</dbReference>
<protein>
    <submittedName>
        <fullName evidence="2">Uncharacterized protein</fullName>
    </submittedName>
</protein>
<dbReference type="Gramene" id="Zm00001eb093370_T001">
    <property type="protein sequence ID" value="Zm00001eb093370_P001"/>
    <property type="gene ID" value="Zm00001eb093370"/>
</dbReference>
<reference evidence="3" key="1">
    <citation type="submission" date="2015-12" db="EMBL/GenBank/DDBJ databases">
        <title>Update maize B73 reference genome by single molecule sequencing technologies.</title>
        <authorList>
            <consortium name="Maize Genome Sequencing Project"/>
            <person name="Ware D."/>
        </authorList>
    </citation>
    <scope>NUCLEOTIDE SEQUENCE [LARGE SCALE GENOMIC DNA]</scope>
    <source>
        <strain evidence="3">cv. B73</strain>
    </source>
</reference>
<reference evidence="2" key="2">
    <citation type="submission" date="2019-07" db="EMBL/GenBank/DDBJ databases">
        <authorList>
            <person name="Seetharam A."/>
            <person name="Woodhouse M."/>
            <person name="Cannon E."/>
        </authorList>
    </citation>
    <scope>NUCLEOTIDE SEQUENCE [LARGE SCALE GENOMIC DNA]</scope>
    <source>
        <strain evidence="2">cv. B73</strain>
    </source>
</reference>
<accession>A0A804MKI0</accession>
<evidence type="ECO:0000256" key="1">
    <source>
        <dbReference type="SAM" id="MobiDB-lite"/>
    </source>
</evidence>
<feature type="region of interest" description="Disordered" evidence="1">
    <location>
        <begin position="158"/>
        <end position="183"/>
    </location>
</feature>
<dbReference type="InParanoid" id="A0A804MKI0"/>
<reference evidence="2" key="3">
    <citation type="submission" date="2021-05" db="UniProtKB">
        <authorList>
            <consortium name="EnsemblPlants"/>
        </authorList>
    </citation>
    <scope>IDENTIFICATION</scope>
    <source>
        <strain evidence="2">cv. B73</strain>
    </source>
</reference>
<evidence type="ECO:0000313" key="2">
    <source>
        <dbReference type="EnsemblPlants" id="Zm00001eb093370_P001"/>
    </source>
</evidence>
<sequence>MVERPLHLWSTSSRARLFTGELPGATPGSLPQDLAARACLCSAALTPAPCSAMEDAPRAQVPARPSAPARAPMSMSRSQCRAPAASLSLSMAAESLCARLAPKFVPAAPCSDPLPLRGSRLSAQLAPTLLSRRSPASVCHASRRFSLTRAPPCRLPARRGIPAFPSSERVQSPARRARSSSLRTRRAQPCPYARCGRFPTSFGILPRVLACCLSTRCA</sequence>
<evidence type="ECO:0000313" key="3">
    <source>
        <dbReference type="Proteomes" id="UP000007305"/>
    </source>
</evidence>
<proteinExistence type="predicted"/>
<dbReference type="Proteomes" id="UP000007305">
    <property type="component" value="Chromosome 2"/>
</dbReference>